<evidence type="ECO:0000313" key="2">
    <source>
        <dbReference type="Proteomes" id="UP000031866"/>
    </source>
</evidence>
<gene>
    <name evidence="1" type="ORF">LF65_02241</name>
</gene>
<accession>A0A0B5QLH6</accession>
<reference evidence="2" key="1">
    <citation type="submission" date="2014-12" db="EMBL/GenBank/DDBJ databases">
        <title>Genome sequence of Clostridium beijerinckii strain 59B.</title>
        <authorList>
            <person name="Little G.T."/>
            <person name="Minton N.P."/>
        </authorList>
    </citation>
    <scope>NUCLEOTIDE SEQUENCE [LARGE SCALE GENOMIC DNA]</scope>
    <source>
        <strain evidence="2">59B</strain>
    </source>
</reference>
<dbReference type="AlphaFoldDB" id="A0A0B5QLH6"/>
<dbReference type="Proteomes" id="UP000031866">
    <property type="component" value="Chromosome"/>
</dbReference>
<dbReference type="EMBL" id="CP010086">
    <property type="protein sequence ID" value="AJG98827.1"/>
    <property type="molecule type" value="Genomic_DNA"/>
</dbReference>
<dbReference type="OrthoDB" id="1937928at2"/>
<dbReference type="RefSeq" id="WP_041896115.1">
    <property type="nucleotide sequence ID" value="NZ_CP010086.2"/>
</dbReference>
<proteinExistence type="predicted"/>
<name>A0A0B5QLH6_CLOBE</name>
<evidence type="ECO:0000313" key="1">
    <source>
        <dbReference type="EMBL" id="AJG98827.1"/>
    </source>
</evidence>
<dbReference type="KEGG" id="cbei:LF65_02241"/>
<protein>
    <submittedName>
        <fullName evidence="1">Uncharacterized protein</fullName>
    </submittedName>
</protein>
<sequence length="137" mass="15740">MSYKKALEQVLINLRCIDITENDQVESYVDDSIRIIKKVLESTSPKDYGFQPSISKREYEMRVLKEACAPVANYLKKNHDPHCAVIITDSQIRLVRDEIGIPVETAQEVPVQEQQNEKERALNYLAISSSESDHNFQ</sequence>
<organism evidence="1 2">
    <name type="scientific">Clostridium beijerinckii</name>
    <name type="common">Clostridium MP</name>
    <dbReference type="NCBI Taxonomy" id="1520"/>
    <lineage>
        <taxon>Bacteria</taxon>
        <taxon>Bacillati</taxon>
        <taxon>Bacillota</taxon>
        <taxon>Clostridia</taxon>
        <taxon>Eubacteriales</taxon>
        <taxon>Clostridiaceae</taxon>
        <taxon>Clostridium</taxon>
    </lineage>
</organism>